<feature type="compositionally biased region" description="Low complexity" evidence="1">
    <location>
        <begin position="60"/>
        <end position="69"/>
    </location>
</feature>
<feature type="compositionally biased region" description="Polar residues" evidence="1">
    <location>
        <begin position="128"/>
        <end position="142"/>
    </location>
</feature>
<feature type="region of interest" description="Disordered" evidence="1">
    <location>
        <begin position="91"/>
        <end position="184"/>
    </location>
</feature>
<evidence type="ECO:0000256" key="1">
    <source>
        <dbReference type="SAM" id="MobiDB-lite"/>
    </source>
</evidence>
<feature type="compositionally biased region" description="Low complexity" evidence="1">
    <location>
        <begin position="160"/>
        <end position="172"/>
    </location>
</feature>
<protein>
    <submittedName>
        <fullName evidence="2">Uncharacterized protein</fullName>
    </submittedName>
</protein>
<name>A0ABQ0L1B0_MYCCL</name>
<dbReference type="EMBL" id="DF839651">
    <property type="protein sequence ID" value="GAT44272.1"/>
    <property type="molecule type" value="Genomic_DNA"/>
</dbReference>
<feature type="compositionally biased region" description="Low complexity" evidence="1">
    <location>
        <begin position="534"/>
        <end position="549"/>
    </location>
</feature>
<organism evidence="2 3">
    <name type="scientific">Mycena chlorophos</name>
    <name type="common">Agaric fungus</name>
    <name type="synonym">Agaricus chlorophos</name>
    <dbReference type="NCBI Taxonomy" id="658473"/>
    <lineage>
        <taxon>Eukaryota</taxon>
        <taxon>Fungi</taxon>
        <taxon>Dikarya</taxon>
        <taxon>Basidiomycota</taxon>
        <taxon>Agaricomycotina</taxon>
        <taxon>Agaricomycetes</taxon>
        <taxon>Agaricomycetidae</taxon>
        <taxon>Agaricales</taxon>
        <taxon>Marasmiineae</taxon>
        <taxon>Mycenaceae</taxon>
        <taxon>Mycena</taxon>
    </lineage>
</organism>
<accession>A0ABQ0L1B0</accession>
<evidence type="ECO:0000313" key="3">
    <source>
        <dbReference type="Proteomes" id="UP000815677"/>
    </source>
</evidence>
<feature type="region of interest" description="Disordered" evidence="1">
    <location>
        <begin position="391"/>
        <end position="414"/>
    </location>
</feature>
<dbReference type="Proteomes" id="UP000815677">
    <property type="component" value="Unassembled WGS sequence"/>
</dbReference>
<feature type="compositionally biased region" description="Low complexity" evidence="1">
    <location>
        <begin position="442"/>
        <end position="455"/>
    </location>
</feature>
<feature type="region of interest" description="Disordered" evidence="1">
    <location>
        <begin position="518"/>
        <end position="552"/>
    </location>
</feature>
<keyword evidence="3" id="KW-1185">Reference proteome</keyword>
<feature type="region of interest" description="Disordered" evidence="1">
    <location>
        <begin position="436"/>
        <end position="456"/>
    </location>
</feature>
<feature type="compositionally biased region" description="Pro residues" evidence="1">
    <location>
        <begin position="50"/>
        <end position="59"/>
    </location>
</feature>
<proteinExistence type="predicted"/>
<gene>
    <name evidence="2" type="ORF">MCHLO_01910</name>
</gene>
<sequence length="645" mass="68235">MLAHAGAGACQEQHAGVHTLEFGATLVAGSSPSSATPPAAPSSASEPSPLCKPCPPTPSRTPTSITTASQANGVSEGYCLEFLAVRDVKNAPSKSDPCVEESIGGGSDGVEDLDENHAHIPLKKPQPLSISGPCTQPCSTEGSAPGLPLQQPDPVNAAEPVSSSRSPSVPSTHPHRLSSTPSWIPDVRTTASQAAGVFKVACDVKNVANLSPAPSNSDPCTKESIQDLDEADFPLKMSEPVVPRSKTLKPELSGTSCVRRWTSETNEVVKFGASEVRMDPRSEDLNEDAADISFQMSEAAGLHCDTVSSLSSSSPPALLPLDSALPADLEKKTGDQVVSTTLLLSLEKTQRQVYSLGSYAKNGVGMIGAEDDKEQVDGLEQGVDLELEEELTGSAPDEPKCSSSPSVPSTHPRHLSSLRAHHLHARQFEMQENRLGLGPARSSPSLPLGTSSSSSARYLCTTESTPLAFRTFGVFKNECSDSLVDFEVKNGMDPLDLDPDGLKDPAVDDDSVLLEQPDAKAPHHGLHMPRKAESSSYPPTTLSSSSEPSKNAVVQLPKTGEPIGAGANQLHREMGLNAVVGCRILYPPRRLLLAISLSAPSRSTPRPLLMDNDDLSFFGAAHIDNHNSVRHLTHMYGDHGSLDRR</sequence>
<feature type="compositionally biased region" description="Low complexity" evidence="1">
    <location>
        <begin position="30"/>
        <end position="49"/>
    </location>
</feature>
<evidence type="ECO:0000313" key="2">
    <source>
        <dbReference type="EMBL" id="GAT44272.1"/>
    </source>
</evidence>
<feature type="region of interest" description="Disordered" evidence="1">
    <location>
        <begin position="27"/>
        <end position="70"/>
    </location>
</feature>
<reference evidence="2" key="1">
    <citation type="submission" date="2014-09" db="EMBL/GenBank/DDBJ databases">
        <title>Genome sequence of the luminous mushroom Mycena chlorophos for searching fungal bioluminescence genes.</title>
        <authorList>
            <person name="Tanaka Y."/>
            <person name="Kasuga D."/>
            <person name="Oba Y."/>
            <person name="Hase S."/>
            <person name="Sato K."/>
            <person name="Oba Y."/>
            <person name="Sakakibara Y."/>
        </authorList>
    </citation>
    <scope>NUCLEOTIDE SEQUENCE</scope>
</reference>